<evidence type="ECO:0000259" key="1">
    <source>
        <dbReference type="Pfam" id="PF04993"/>
    </source>
</evidence>
<name>A0A4R3QB54_RHISU</name>
<dbReference type="Proteomes" id="UP000294576">
    <property type="component" value="Unassembled WGS sequence"/>
</dbReference>
<protein>
    <submittedName>
        <fullName evidence="2">TfoX-like protein</fullName>
    </submittedName>
</protein>
<dbReference type="SUPFAM" id="SSF159894">
    <property type="entry name" value="YgaC/TfoX-N like"/>
    <property type="match status" value="1"/>
</dbReference>
<dbReference type="InterPro" id="IPR007076">
    <property type="entry name" value="TfoX_N"/>
</dbReference>
<organism evidence="2 3">
    <name type="scientific">Rhizobium sullae</name>
    <name type="common">Rhizobium hedysari</name>
    <dbReference type="NCBI Taxonomy" id="50338"/>
    <lineage>
        <taxon>Bacteria</taxon>
        <taxon>Pseudomonadati</taxon>
        <taxon>Pseudomonadota</taxon>
        <taxon>Alphaproteobacteria</taxon>
        <taxon>Hyphomicrobiales</taxon>
        <taxon>Rhizobiaceae</taxon>
        <taxon>Rhizobium/Agrobacterium group</taxon>
        <taxon>Rhizobium</taxon>
    </lineage>
</organism>
<dbReference type="EMBL" id="SMBH01000003">
    <property type="protein sequence ID" value="TCU18119.1"/>
    <property type="molecule type" value="Genomic_DNA"/>
</dbReference>
<dbReference type="RefSeq" id="WP_132560464.1">
    <property type="nucleotide sequence ID" value="NZ_SMBH01000003.1"/>
</dbReference>
<dbReference type="AlphaFoldDB" id="A0A4R3QB54"/>
<sequence length="114" mass="12301">MARDAGLEELMREELSGHPGLSEKAMFGGWGFLLNGNLLCGAREDGLLVRLGKGNDGWALALPGAVQMLSGGRLMQGWVRVNADVYGEDALRKRLLDAALAYVEMLPGKSQDRT</sequence>
<proteinExistence type="predicted"/>
<reference evidence="2 3" key="1">
    <citation type="submission" date="2019-03" db="EMBL/GenBank/DDBJ databases">
        <title>Genomic Encyclopedia of Type Strains, Phase IV (KMG-V): Genome sequencing to study the core and pangenomes of soil and plant-associated prokaryotes.</title>
        <authorList>
            <person name="Whitman W."/>
        </authorList>
    </citation>
    <scope>NUCLEOTIDE SEQUENCE [LARGE SCALE GENOMIC DNA]</scope>
    <source>
        <strain evidence="2 3">Hc14</strain>
    </source>
</reference>
<comment type="caution">
    <text evidence="2">The sequence shown here is derived from an EMBL/GenBank/DDBJ whole genome shotgun (WGS) entry which is preliminary data.</text>
</comment>
<evidence type="ECO:0000313" key="2">
    <source>
        <dbReference type="EMBL" id="TCU18119.1"/>
    </source>
</evidence>
<evidence type="ECO:0000313" key="3">
    <source>
        <dbReference type="Proteomes" id="UP000294576"/>
    </source>
</evidence>
<feature type="domain" description="TfoX N-terminal" evidence="1">
    <location>
        <begin position="14"/>
        <end position="101"/>
    </location>
</feature>
<dbReference type="Gene3D" id="3.30.1460.30">
    <property type="entry name" value="YgaC/TfoX-N like chaperone"/>
    <property type="match status" value="1"/>
</dbReference>
<accession>A0A4R3QB54</accession>
<dbReference type="Pfam" id="PF04993">
    <property type="entry name" value="TfoX_N"/>
    <property type="match status" value="1"/>
</dbReference>
<gene>
    <name evidence="2" type="ORF">EV132_103239</name>
</gene>